<proteinExistence type="predicted"/>
<gene>
    <name evidence="1" type="ORF">UFOVP331_214</name>
</gene>
<name>A0A6J5LVM3_9CAUD</name>
<sequence>MPSYTYDVTTPARYLPFDVNALQTVTFSIVQPVEGTSYFTLETKANVDGGYDPSSQKSTSASFAYNSSEITNIVYDNYKMSAVVRKGIYELYYTPAVFITGSQLIVRGVASGFTT</sequence>
<reference evidence="1" key="1">
    <citation type="submission" date="2020-04" db="EMBL/GenBank/DDBJ databases">
        <authorList>
            <person name="Chiriac C."/>
            <person name="Salcher M."/>
            <person name="Ghai R."/>
            <person name="Kavagutti S V."/>
        </authorList>
    </citation>
    <scope>NUCLEOTIDE SEQUENCE</scope>
</reference>
<dbReference type="EMBL" id="LR796345">
    <property type="protein sequence ID" value="CAB4138654.1"/>
    <property type="molecule type" value="Genomic_DNA"/>
</dbReference>
<protein>
    <submittedName>
        <fullName evidence="1">Uncharacterized protein</fullName>
    </submittedName>
</protein>
<accession>A0A6J5LVM3</accession>
<evidence type="ECO:0000313" key="1">
    <source>
        <dbReference type="EMBL" id="CAB4138654.1"/>
    </source>
</evidence>
<organism evidence="1">
    <name type="scientific">uncultured Caudovirales phage</name>
    <dbReference type="NCBI Taxonomy" id="2100421"/>
    <lineage>
        <taxon>Viruses</taxon>
        <taxon>Duplodnaviria</taxon>
        <taxon>Heunggongvirae</taxon>
        <taxon>Uroviricota</taxon>
        <taxon>Caudoviricetes</taxon>
        <taxon>Peduoviridae</taxon>
        <taxon>Maltschvirus</taxon>
        <taxon>Maltschvirus maltsch</taxon>
    </lineage>
</organism>